<organism evidence="1 2">
    <name type="scientific">Enterocloster hominis</name>
    <name type="common">ex Liu et al. 2021</name>
    <dbReference type="NCBI Taxonomy" id="2763663"/>
    <lineage>
        <taxon>Bacteria</taxon>
        <taxon>Bacillati</taxon>
        <taxon>Bacillota</taxon>
        <taxon>Clostridia</taxon>
        <taxon>Lachnospirales</taxon>
        <taxon>Lachnospiraceae</taxon>
        <taxon>Enterocloster</taxon>
    </lineage>
</organism>
<gene>
    <name evidence="1" type="ORF">H8708_08890</name>
</gene>
<dbReference type="CDD" id="cd01986">
    <property type="entry name" value="AANH-like"/>
    <property type="match status" value="1"/>
</dbReference>
<dbReference type="InterPro" id="IPR052922">
    <property type="entry name" value="Cytidylate_Kinase-2"/>
</dbReference>
<dbReference type="Proteomes" id="UP000647491">
    <property type="component" value="Unassembled WGS sequence"/>
</dbReference>
<protein>
    <submittedName>
        <fullName evidence="1">DNA topology modulation protein</fullName>
    </submittedName>
</protein>
<reference evidence="1 2" key="1">
    <citation type="submission" date="2020-08" db="EMBL/GenBank/DDBJ databases">
        <title>Genome public.</title>
        <authorList>
            <person name="Liu C."/>
            <person name="Sun Q."/>
        </authorList>
    </citation>
    <scope>NUCLEOTIDE SEQUENCE [LARGE SCALE GENOMIC DNA]</scope>
    <source>
        <strain evidence="1 2">BX10</strain>
    </source>
</reference>
<dbReference type="PANTHER" id="PTHR37816:SF3">
    <property type="entry name" value="MODULATES DNA TOPOLOGY"/>
    <property type="match status" value="1"/>
</dbReference>
<dbReference type="InterPro" id="IPR027417">
    <property type="entry name" value="P-loop_NTPase"/>
</dbReference>
<dbReference type="Gene3D" id="3.40.50.300">
    <property type="entry name" value="P-loop containing nucleotide triphosphate hydrolases"/>
    <property type="match status" value="1"/>
</dbReference>
<comment type="caution">
    <text evidence="1">The sequence shown here is derived from an EMBL/GenBank/DDBJ whole genome shotgun (WGS) entry which is preliminary data.</text>
</comment>
<dbReference type="SUPFAM" id="SSF52540">
    <property type="entry name" value="P-loop containing nucleoside triphosphate hydrolases"/>
    <property type="match status" value="1"/>
</dbReference>
<dbReference type="EMBL" id="JACRTJ010000018">
    <property type="protein sequence ID" value="MBC8599341.1"/>
    <property type="molecule type" value="Genomic_DNA"/>
</dbReference>
<evidence type="ECO:0000313" key="2">
    <source>
        <dbReference type="Proteomes" id="UP000647491"/>
    </source>
</evidence>
<name>A0ABR7NTA0_9FIRM</name>
<keyword evidence="2" id="KW-1185">Reference proteome</keyword>
<evidence type="ECO:0000313" key="1">
    <source>
        <dbReference type="EMBL" id="MBC8599341.1"/>
    </source>
</evidence>
<sequence>MKIVVNGYSGSGKSTLARRLGKLYQIPVLHLDTVHWLPGWEEKAEEQERSEVRAFMDRNASWVIDGNYRKLEYERRLQEADRIIFMDFNRFSCLFRAYRRYLNHKGRARSSMTEGCEEKLDLEFIRWILWDSRTRKQKKLWRAMKETCGEKTVVLKNQRQLDGFLESLSGPKDPAEFP</sequence>
<dbReference type="NCBIfam" id="NF005576">
    <property type="entry name" value="PRK07261.1"/>
    <property type="match status" value="1"/>
</dbReference>
<accession>A0ABR7NTA0</accession>
<dbReference type="PANTHER" id="PTHR37816">
    <property type="entry name" value="YALI0E33011P"/>
    <property type="match status" value="1"/>
</dbReference>
<dbReference type="RefSeq" id="WP_262427616.1">
    <property type="nucleotide sequence ID" value="NZ_JACRTJ010000018.1"/>
</dbReference>
<proteinExistence type="predicted"/>